<reference evidence="3" key="1">
    <citation type="submission" date="2021-01" db="EMBL/GenBank/DDBJ databases">
        <authorList>
            <person name="Corre E."/>
            <person name="Pelletier E."/>
            <person name="Niang G."/>
            <person name="Scheremetjew M."/>
            <person name="Finn R."/>
            <person name="Kale V."/>
            <person name="Holt S."/>
            <person name="Cochrane G."/>
            <person name="Meng A."/>
            <person name="Brown T."/>
            <person name="Cohen L."/>
        </authorList>
    </citation>
    <scope>NUCLEOTIDE SEQUENCE</scope>
    <source>
        <strain evidence="3">CCAP979/52</strain>
    </source>
</reference>
<organism evidence="3">
    <name type="scientific">Cryptomonas curvata</name>
    <dbReference type="NCBI Taxonomy" id="233186"/>
    <lineage>
        <taxon>Eukaryota</taxon>
        <taxon>Cryptophyceae</taxon>
        <taxon>Cryptomonadales</taxon>
        <taxon>Cryptomonadaceae</taxon>
        <taxon>Cryptomonas</taxon>
    </lineage>
</organism>
<protein>
    <recommendedName>
        <fullName evidence="2">Glutaredoxin domain-containing protein</fullName>
    </recommendedName>
</protein>
<sequence>MALACCYCSATLSTSLPARQRSSQSRPKLLGLKGGECSGKTLSEIVSMAEVVLVRNGEDDAFSNRLIDILEAKKVQFKTIDVSADKHLAQMFEEGTREVQPSFSFPQIFAKGKIVVGLDMIKDLLESGDDIDEKLAMQQLAGSLASAWHSGAKGAGDSKPSSTHIEPLPS</sequence>
<evidence type="ECO:0000313" key="3">
    <source>
        <dbReference type="EMBL" id="CAD8622890.1"/>
    </source>
</evidence>
<proteinExistence type="predicted"/>
<accession>A0A7S0LUA8</accession>
<feature type="domain" description="Glutaredoxin" evidence="2">
    <location>
        <begin position="62"/>
        <end position="115"/>
    </location>
</feature>
<evidence type="ECO:0000259" key="2">
    <source>
        <dbReference type="Pfam" id="PF00462"/>
    </source>
</evidence>
<name>A0A7S0LUA8_9CRYP</name>
<dbReference type="InterPro" id="IPR036249">
    <property type="entry name" value="Thioredoxin-like_sf"/>
</dbReference>
<dbReference type="Gene3D" id="3.40.30.10">
    <property type="entry name" value="Glutaredoxin"/>
    <property type="match status" value="1"/>
</dbReference>
<dbReference type="SUPFAM" id="SSF52833">
    <property type="entry name" value="Thioredoxin-like"/>
    <property type="match status" value="1"/>
</dbReference>
<dbReference type="EMBL" id="HBEZ01000994">
    <property type="protein sequence ID" value="CAD8622890.1"/>
    <property type="molecule type" value="Transcribed_RNA"/>
</dbReference>
<feature type="region of interest" description="Disordered" evidence="1">
    <location>
        <begin position="149"/>
        <end position="170"/>
    </location>
</feature>
<dbReference type="PROSITE" id="PS51354">
    <property type="entry name" value="GLUTAREDOXIN_2"/>
    <property type="match status" value="1"/>
</dbReference>
<dbReference type="InterPro" id="IPR002109">
    <property type="entry name" value="Glutaredoxin"/>
</dbReference>
<evidence type="ECO:0000256" key="1">
    <source>
        <dbReference type="SAM" id="MobiDB-lite"/>
    </source>
</evidence>
<dbReference type="Pfam" id="PF00462">
    <property type="entry name" value="Glutaredoxin"/>
    <property type="match status" value="1"/>
</dbReference>
<dbReference type="AlphaFoldDB" id="A0A7S0LUA8"/>
<gene>
    <name evidence="3" type="ORF">CCUR1050_LOCUS565</name>
</gene>